<keyword evidence="3 5" id="KW-1133">Transmembrane helix</keyword>
<dbReference type="STRING" id="1817863.A2Y62_03730"/>
<keyword evidence="4 5" id="KW-0472">Membrane</keyword>
<proteinExistence type="predicted"/>
<comment type="caution">
    <text evidence="7">The sequence shown here is derived from an EMBL/GenBank/DDBJ whole genome shotgun (WGS) entry which is preliminary data.</text>
</comment>
<gene>
    <name evidence="7" type="ORF">A2Y62_03730</name>
</gene>
<dbReference type="Proteomes" id="UP000178943">
    <property type="component" value="Unassembled WGS sequence"/>
</dbReference>
<evidence type="ECO:0000256" key="5">
    <source>
        <dbReference type="SAM" id="Phobius"/>
    </source>
</evidence>
<keyword evidence="2 5" id="KW-0812">Transmembrane</keyword>
<evidence type="ECO:0000256" key="1">
    <source>
        <dbReference type="ARBA" id="ARBA00004141"/>
    </source>
</evidence>
<dbReference type="GO" id="GO:0016020">
    <property type="term" value="C:membrane"/>
    <property type="evidence" value="ECO:0007669"/>
    <property type="project" value="UniProtKB-SubCell"/>
</dbReference>
<feature type="transmembrane region" description="Helical" evidence="5">
    <location>
        <begin position="12"/>
        <end position="31"/>
    </location>
</feature>
<comment type="subcellular location">
    <subcellularLocation>
        <location evidence="1">Membrane</location>
        <topology evidence="1">Multi-pass membrane protein</topology>
    </subcellularLocation>
</comment>
<feature type="transmembrane region" description="Helical" evidence="5">
    <location>
        <begin position="123"/>
        <end position="142"/>
    </location>
</feature>
<sequence>MNTIEQDRKLGTFLGVFTPTILTILGVIMYLRTGWLVGHLGLMQMLIIVAIGNSITLITTLSFSAVATNIRVGVGGAYYIISRSLGLEIGGAIGIPLFLSQTFSVTLYSFGLAESLRYVWHDIPIQKVTFIIVIAVGLLALAGSKIALKTQIPIMILIGISLMAITLVICQAYRRLERACTWDSHGDSYCSRSGIAW</sequence>
<evidence type="ECO:0000259" key="6">
    <source>
        <dbReference type="Pfam" id="PF00324"/>
    </source>
</evidence>
<feature type="transmembrane region" description="Helical" evidence="5">
    <location>
        <begin position="154"/>
        <end position="174"/>
    </location>
</feature>
<evidence type="ECO:0000313" key="7">
    <source>
        <dbReference type="EMBL" id="OGF59561.1"/>
    </source>
</evidence>
<dbReference type="InterPro" id="IPR004842">
    <property type="entry name" value="SLC12A_fam"/>
</dbReference>
<feature type="domain" description="Amino acid permease/ SLC12A" evidence="6">
    <location>
        <begin position="16"/>
        <end position="165"/>
    </location>
</feature>
<name>A0A1F5V9I0_9BACT</name>
<dbReference type="PANTHER" id="PTHR11827:SF72">
    <property type="entry name" value="GH08340P"/>
    <property type="match status" value="1"/>
</dbReference>
<dbReference type="PANTHER" id="PTHR11827">
    <property type="entry name" value="SOLUTE CARRIER FAMILY 12, CATION COTRANSPORTERS"/>
    <property type="match status" value="1"/>
</dbReference>
<feature type="transmembrane region" description="Helical" evidence="5">
    <location>
        <begin position="43"/>
        <end position="68"/>
    </location>
</feature>
<evidence type="ECO:0000256" key="2">
    <source>
        <dbReference type="ARBA" id="ARBA00022692"/>
    </source>
</evidence>
<protein>
    <recommendedName>
        <fullName evidence="6">Amino acid permease/ SLC12A domain-containing protein</fullName>
    </recommendedName>
</protein>
<dbReference type="EMBL" id="MFGW01000210">
    <property type="protein sequence ID" value="OGF59561.1"/>
    <property type="molecule type" value="Genomic_DNA"/>
</dbReference>
<accession>A0A1F5V9I0</accession>
<dbReference type="GO" id="GO:0015377">
    <property type="term" value="F:chloride:monoatomic cation symporter activity"/>
    <property type="evidence" value="ECO:0007669"/>
    <property type="project" value="InterPro"/>
</dbReference>
<dbReference type="InterPro" id="IPR004841">
    <property type="entry name" value="AA-permease/SLC12A_dom"/>
</dbReference>
<dbReference type="Gene3D" id="1.20.1740.10">
    <property type="entry name" value="Amino acid/polyamine transporter I"/>
    <property type="match status" value="1"/>
</dbReference>
<reference evidence="7 8" key="1">
    <citation type="journal article" date="2016" name="Nat. Commun.">
        <title>Thousands of microbial genomes shed light on interconnected biogeochemical processes in an aquifer system.</title>
        <authorList>
            <person name="Anantharaman K."/>
            <person name="Brown C.T."/>
            <person name="Hug L.A."/>
            <person name="Sharon I."/>
            <person name="Castelle C.J."/>
            <person name="Probst A.J."/>
            <person name="Thomas B.C."/>
            <person name="Singh A."/>
            <person name="Wilkins M.J."/>
            <person name="Karaoz U."/>
            <person name="Brodie E.L."/>
            <person name="Williams K.H."/>
            <person name="Hubbard S.S."/>
            <person name="Banfield J.F."/>
        </authorList>
    </citation>
    <scope>NUCLEOTIDE SEQUENCE [LARGE SCALE GENOMIC DNA]</scope>
</reference>
<evidence type="ECO:0000256" key="3">
    <source>
        <dbReference type="ARBA" id="ARBA00022989"/>
    </source>
</evidence>
<evidence type="ECO:0000313" key="8">
    <source>
        <dbReference type="Proteomes" id="UP000178943"/>
    </source>
</evidence>
<evidence type="ECO:0000256" key="4">
    <source>
        <dbReference type="ARBA" id="ARBA00023136"/>
    </source>
</evidence>
<dbReference type="Pfam" id="PF00324">
    <property type="entry name" value="AA_permease"/>
    <property type="match status" value="1"/>
</dbReference>
<organism evidence="7 8">
    <name type="scientific">Candidatus Fischerbacteria bacterium RBG_13_37_8</name>
    <dbReference type="NCBI Taxonomy" id="1817863"/>
    <lineage>
        <taxon>Bacteria</taxon>
        <taxon>Candidatus Fischeribacteriota</taxon>
    </lineage>
</organism>
<dbReference type="AlphaFoldDB" id="A0A1F5V9I0"/>
<feature type="transmembrane region" description="Helical" evidence="5">
    <location>
        <begin position="89"/>
        <end position="111"/>
    </location>
</feature>